<dbReference type="Proteomes" id="UP001177744">
    <property type="component" value="Unassembled WGS sequence"/>
</dbReference>
<proteinExistence type="predicted"/>
<dbReference type="PROSITE" id="PS50053">
    <property type="entry name" value="UBIQUITIN_2"/>
    <property type="match status" value="1"/>
</dbReference>
<name>A0AA40LJT9_CNENI</name>
<dbReference type="AlphaFoldDB" id="A0AA40LJT9"/>
<keyword evidence="5" id="KW-1185">Reference proteome</keyword>
<dbReference type="GO" id="GO:0005737">
    <property type="term" value="C:cytoplasm"/>
    <property type="evidence" value="ECO:0007669"/>
    <property type="project" value="UniProtKB-SubCell"/>
</dbReference>
<evidence type="ECO:0000313" key="5">
    <source>
        <dbReference type="Proteomes" id="UP001177744"/>
    </source>
</evidence>
<dbReference type="InterPro" id="IPR000626">
    <property type="entry name" value="Ubiquitin-like_dom"/>
</dbReference>
<feature type="domain" description="Ubiquitin-like" evidence="3">
    <location>
        <begin position="55"/>
        <end position="109"/>
    </location>
</feature>
<dbReference type="SUPFAM" id="SSF54236">
    <property type="entry name" value="Ubiquitin-like"/>
    <property type="match status" value="1"/>
</dbReference>
<protein>
    <recommendedName>
        <fullName evidence="3">Ubiquitin-like domain-containing protein</fullName>
    </recommendedName>
</protein>
<dbReference type="GO" id="GO:0051694">
    <property type="term" value="P:pointed-end actin filament capping"/>
    <property type="evidence" value="ECO:0007669"/>
    <property type="project" value="InterPro"/>
</dbReference>
<gene>
    <name evidence="4" type="ORF">QTO34_003891</name>
</gene>
<dbReference type="PANTHER" id="PTHR10666">
    <property type="entry name" value="UBIQUITIN"/>
    <property type="match status" value="1"/>
</dbReference>
<accession>A0AA40LJT9</accession>
<dbReference type="InterPro" id="IPR004934">
    <property type="entry name" value="TMOD"/>
</dbReference>
<dbReference type="Pfam" id="PF00240">
    <property type="entry name" value="ubiquitin"/>
    <property type="match status" value="1"/>
</dbReference>
<evidence type="ECO:0000256" key="2">
    <source>
        <dbReference type="ARBA" id="ARBA00022490"/>
    </source>
</evidence>
<comment type="subcellular location">
    <subcellularLocation>
        <location evidence="1">Cytoplasm</location>
    </subcellularLocation>
</comment>
<dbReference type="Pfam" id="PF03250">
    <property type="entry name" value="Tropomodulin"/>
    <property type="match status" value="1"/>
</dbReference>
<keyword evidence="2" id="KW-0963">Cytoplasm</keyword>
<dbReference type="SMART" id="SM00213">
    <property type="entry name" value="UBQ"/>
    <property type="match status" value="1"/>
</dbReference>
<organism evidence="4 5">
    <name type="scientific">Cnephaeus nilssonii</name>
    <name type="common">Northern bat</name>
    <name type="synonym">Eptesicus nilssonii</name>
    <dbReference type="NCBI Taxonomy" id="3371016"/>
    <lineage>
        <taxon>Eukaryota</taxon>
        <taxon>Metazoa</taxon>
        <taxon>Chordata</taxon>
        <taxon>Craniata</taxon>
        <taxon>Vertebrata</taxon>
        <taxon>Euteleostomi</taxon>
        <taxon>Mammalia</taxon>
        <taxon>Eutheria</taxon>
        <taxon>Laurasiatheria</taxon>
        <taxon>Chiroptera</taxon>
        <taxon>Yangochiroptera</taxon>
        <taxon>Vespertilionidae</taxon>
        <taxon>Cnephaeus</taxon>
    </lineage>
</organism>
<comment type="caution">
    <text evidence="4">The sequence shown here is derived from an EMBL/GenBank/DDBJ whole genome shotgun (WGS) entry which is preliminary data.</text>
</comment>
<dbReference type="InterPro" id="IPR029071">
    <property type="entry name" value="Ubiquitin-like_domsf"/>
</dbReference>
<evidence type="ECO:0000259" key="3">
    <source>
        <dbReference type="PROSITE" id="PS50053"/>
    </source>
</evidence>
<dbReference type="Gene3D" id="3.10.20.90">
    <property type="entry name" value="Phosphatidylinositol 3-kinase Catalytic Subunit, Chain A, domain 1"/>
    <property type="match status" value="1"/>
</dbReference>
<evidence type="ECO:0000313" key="4">
    <source>
        <dbReference type="EMBL" id="KAK1336091.1"/>
    </source>
</evidence>
<dbReference type="InterPro" id="IPR050158">
    <property type="entry name" value="Ubiquitin_ubiquitin-like"/>
</dbReference>
<sequence length="164" mass="18430">MSHRFVSLLSGLSPQKDPWDGSTSLVIRRGDHWHGNLLNIHEGSNGAASPAEAEMEIFVKTLTGKTITLKVEPLTPLSVKAKTQDREGIPPDQQSLIFVSKELEDGRTLRLHYSERVHSAYELEKYKNIDEDELFGKLSEEERKHLENVLDDLDPKSALLPAGF</sequence>
<reference evidence="4" key="1">
    <citation type="submission" date="2023-06" db="EMBL/GenBank/DDBJ databases">
        <title>Reference genome for the Northern bat (Eptesicus nilssonii), a most northern bat species.</title>
        <authorList>
            <person name="Laine V.N."/>
            <person name="Pulliainen A.T."/>
            <person name="Lilley T.M."/>
        </authorList>
    </citation>
    <scope>NUCLEOTIDE SEQUENCE</scope>
    <source>
        <strain evidence="4">BLF_Eptnil</strain>
        <tissue evidence="4">Kidney</tissue>
    </source>
</reference>
<dbReference type="EMBL" id="JAULJE010000013">
    <property type="protein sequence ID" value="KAK1336091.1"/>
    <property type="molecule type" value="Genomic_DNA"/>
</dbReference>
<dbReference type="GO" id="GO:0005523">
    <property type="term" value="F:tropomyosin binding"/>
    <property type="evidence" value="ECO:0007669"/>
    <property type="project" value="InterPro"/>
</dbReference>
<evidence type="ECO:0000256" key="1">
    <source>
        <dbReference type="ARBA" id="ARBA00004496"/>
    </source>
</evidence>